<keyword evidence="3" id="KW-1185">Reference proteome</keyword>
<dbReference type="EMBL" id="MU128930">
    <property type="protein sequence ID" value="KAF9517719.1"/>
    <property type="molecule type" value="Genomic_DNA"/>
</dbReference>
<reference evidence="2" key="1">
    <citation type="journal article" date="2020" name="Nat. Commun.">
        <title>Large-scale genome sequencing of mycorrhizal fungi provides insights into the early evolution of symbiotic traits.</title>
        <authorList>
            <person name="Miyauchi S."/>
            <person name="Kiss E."/>
            <person name="Kuo A."/>
            <person name="Drula E."/>
            <person name="Kohler A."/>
            <person name="Sanchez-Garcia M."/>
            <person name="Morin E."/>
            <person name="Andreopoulos B."/>
            <person name="Barry K.W."/>
            <person name="Bonito G."/>
            <person name="Buee M."/>
            <person name="Carver A."/>
            <person name="Chen C."/>
            <person name="Cichocki N."/>
            <person name="Clum A."/>
            <person name="Culley D."/>
            <person name="Crous P.W."/>
            <person name="Fauchery L."/>
            <person name="Girlanda M."/>
            <person name="Hayes R.D."/>
            <person name="Keri Z."/>
            <person name="LaButti K."/>
            <person name="Lipzen A."/>
            <person name="Lombard V."/>
            <person name="Magnuson J."/>
            <person name="Maillard F."/>
            <person name="Murat C."/>
            <person name="Nolan M."/>
            <person name="Ohm R.A."/>
            <person name="Pangilinan J."/>
            <person name="Pereira M.F."/>
            <person name="Perotto S."/>
            <person name="Peter M."/>
            <person name="Pfister S."/>
            <person name="Riley R."/>
            <person name="Sitrit Y."/>
            <person name="Stielow J.B."/>
            <person name="Szollosi G."/>
            <person name="Zifcakova L."/>
            <person name="Stursova M."/>
            <person name="Spatafora J.W."/>
            <person name="Tedersoo L."/>
            <person name="Vaario L.M."/>
            <person name="Yamada A."/>
            <person name="Yan M."/>
            <person name="Wang P."/>
            <person name="Xu J."/>
            <person name="Bruns T."/>
            <person name="Baldrian P."/>
            <person name="Vilgalys R."/>
            <person name="Dunand C."/>
            <person name="Henrissat B."/>
            <person name="Grigoriev I.V."/>
            <person name="Hibbett D."/>
            <person name="Nagy L.G."/>
            <person name="Martin F.M."/>
        </authorList>
    </citation>
    <scope>NUCLEOTIDE SEQUENCE</scope>
    <source>
        <strain evidence="2">UP504</strain>
    </source>
</reference>
<proteinExistence type="predicted"/>
<name>A0A9P6E066_9AGAM</name>
<protein>
    <submittedName>
        <fullName evidence="2">Uncharacterized protein</fullName>
    </submittedName>
</protein>
<evidence type="ECO:0000256" key="1">
    <source>
        <dbReference type="SAM" id="SignalP"/>
    </source>
</evidence>
<gene>
    <name evidence="2" type="ORF">BS47DRAFT_476412</name>
</gene>
<sequence>MGLKVSGNIYILLVVAVTVDCAHWDAPHQPMVYDLDELQKTVLGIRATGCPIALAGRRWYPRPQWQRCLD</sequence>
<accession>A0A9P6E066</accession>
<organism evidence="2 3">
    <name type="scientific">Hydnum rufescens UP504</name>
    <dbReference type="NCBI Taxonomy" id="1448309"/>
    <lineage>
        <taxon>Eukaryota</taxon>
        <taxon>Fungi</taxon>
        <taxon>Dikarya</taxon>
        <taxon>Basidiomycota</taxon>
        <taxon>Agaricomycotina</taxon>
        <taxon>Agaricomycetes</taxon>
        <taxon>Cantharellales</taxon>
        <taxon>Hydnaceae</taxon>
        <taxon>Hydnum</taxon>
    </lineage>
</organism>
<evidence type="ECO:0000313" key="3">
    <source>
        <dbReference type="Proteomes" id="UP000886523"/>
    </source>
</evidence>
<feature type="chain" id="PRO_5040148751" evidence="1">
    <location>
        <begin position="22"/>
        <end position="70"/>
    </location>
</feature>
<feature type="signal peptide" evidence="1">
    <location>
        <begin position="1"/>
        <end position="21"/>
    </location>
</feature>
<dbReference type="AlphaFoldDB" id="A0A9P6E066"/>
<keyword evidence="1" id="KW-0732">Signal</keyword>
<dbReference type="Proteomes" id="UP000886523">
    <property type="component" value="Unassembled WGS sequence"/>
</dbReference>
<evidence type="ECO:0000313" key="2">
    <source>
        <dbReference type="EMBL" id="KAF9517719.1"/>
    </source>
</evidence>
<comment type="caution">
    <text evidence="2">The sequence shown here is derived from an EMBL/GenBank/DDBJ whole genome shotgun (WGS) entry which is preliminary data.</text>
</comment>